<reference evidence="2 3" key="1">
    <citation type="journal article" date="2017" name="Front. Microbiol.">
        <title>Prevalence, Host Range, and Comparative Genomic Analysis of Temperate Ochrobactrum Phages.</title>
        <authorList>
            <person name="Jackel C."/>
            <person name="Hertwig S."/>
            <person name="Scholz H.C."/>
            <person name="Nockler K."/>
            <person name="Reetz J."/>
            <person name="Hammerl J.A."/>
        </authorList>
    </citation>
    <scope>NUCLEOTIDE SEQUENCE [LARGE SCALE GENOMIC DNA]</scope>
</reference>
<dbReference type="Gene3D" id="1.10.101.10">
    <property type="entry name" value="PGBD-like superfamily/PGBD"/>
    <property type="match status" value="1"/>
</dbReference>
<feature type="domain" description="Peptidoglycan binding-like" evidence="1">
    <location>
        <begin position="234"/>
        <end position="290"/>
    </location>
</feature>
<proteinExistence type="predicted"/>
<dbReference type="InterPro" id="IPR023346">
    <property type="entry name" value="Lysozyme-like_dom_sf"/>
</dbReference>
<evidence type="ECO:0000313" key="2">
    <source>
        <dbReference type="EMBL" id="AOT25360.1"/>
    </source>
</evidence>
<protein>
    <submittedName>
        <fullName evidence="2">Endolysin</fullName>
    </submittedName>
</protein>
<dbReference type="PANTHER" id="PTHR34408:SF1">
    <property type="entry name" value="GLYCOSYL HYDROLASE FAMILY 19 DOMAIN-CONTAINING PROTEIN HI_1415"/>
    <property type="match status" value="1"/>
</dbReference>
<dbReference type="PANTHER" id="PTHR34408">
    <property type="entry name" value="FAMILY PROTEIN, PUTATIVE-RELATED"/>
    <property type="match status" value="1"/>
</dbReference>
<dbReference type="EMBL" id="KX669658">
    <property type="protein sequence ID" value="AOT25360.1"/>
    <property type="molecule type" value="Genomic_DNA"/>
</dbReference>
<dbReference type="SUPFAM" id="SSF47090">
    <property type="entry name" value="PGBD-like"/>
    <property type="match status" value="1"/>
</dbReference>
<dbReference type="InterPro" id="IPR002477">
    <property type="entry name" value="Peptidoglycan-bd-like"/>
</dbReference>
<dbReference type="Pfam" id="PF01471">
    <property type="entry name" value="PG_binding_1"/>
    <property type="match status" value="1"/>
</dbReference>
<evidence type="ECO:0000313" key="3">
    <source>
        <dbReference type="Proteomes" id="UP000226413"/>
    </source>
</evidence>
<dbReference type="InterPro" id="IPR052354">
    <property type="entry name" value="Cell_Wall_Dynamics_Protein"/>
</dbReference>
<dbReference type="Gene3D" id="1.10.530.10">
    <property type="match status" value="1"/>
</dbReference>
<accession>A0A219VHE4</accession>
<dbReference type="InterPro" id="IPR036366">
    <property type="entry name" value="PGBDSf"/>
</dbReference>
<gene>
    <name evidence="2" type="ORF">POA1180_52</name>
</gene>
<sequence length="299" mass="33036">MIQVLLQDQATGIKNVNQLTARNNLASHINHTVLAALAPRVSTKKIADQQAIIAAFGPLLPEFLVRFEVTTPLRIAHFLAQLAHESDGFCAIEEYASGAAYEGRDDLGNTQAGDGRRFKGRSPIQLTGRANYRDFTRWIRQFVPDAPDFERNPELVATWPWAAWAVFFFWSTKGLNAIADRDDLLAATKRINGGTNGLTDRAAYLKKAKTIIAEIQGEILGRDQDYSILRRGMRGPSVANVQRALRAAGFYHMSIDGIFGAGTEQAVRAFQRDHRLAADGLVGRKTIAALGRFMPEDVE</sequence>
<dbReference type="SUPFAM" id="SSF53955">
    <property type="entry name" value="Lysozyme-like"/>
    <property type="match status" value="1"/>
</dbReference>
<organism evidence="2 3">
    <name type="scientific">Ochrobactrum phage POA1180</name>
    <dbReference type="NCBI Taxonomy" id="1897640"/>
    <lineage>
        <taxon>Viruses</taxon>
        <taxon>Duplodnaviria</taxon>
        <taxon>Heunggongvirae</taxon>
        <taxon>Uroviricota</taxon>
        <taxon>Caudoviricetes</taxon>
        <taxon>Abaiavirus</taxon>
        <taxon>Abaiavirus POA1180</taxon>
    </lineage>
</organism>
<keyword evidence="3" id="KW-1185">Reference proteome</keyword>
<dbReference type="InterPro" id="IPR036365">
    <property type="entry name" value="PGBD-like_sf"/>
</dbReference>
<name>A0A219VHE4_9CAUD</name>
<evidence type="ECO:0000259" key="1">
    <source>
        <dbReference type="Pfam" id="PF01471"/>
    </source>
</evidence>
<dbReference type="Proteomes" id="UP000226413">
    <property type="component" value="Segment"/>
</dbReference>